<feature type="transmembrane region" description="Helical" evidence="7">
    <location>
        <begin position="188"/>
        <end position="212"/>
    </location>
</feature>
<feature type="compositionally biased region" description="Basic and acidic residues" evidence="6">
    <location>
        <begin position="32"/>
        <end position="50"/>
    </location>
</feature>
<dbReference type="OrthoDB" id="420606at2759"/>
<keyword evidence="4 7" id="KW-1133">Transmembrane helix</keyword>
<dbReference type="PANTHER" id="PTHR13285:SF18">
    <property type="entry name" value="PROTEIN-CYSTEINE N-PALMITOYLTRANSFERASE RASP"/>
    <property type="match status" value="1"/>
</dbReference>
<dbReference type="Pfam" id="PF03062">
    <property type="entry name" value="MBOAT"/>
    <property type="match status" value="1"/>
</dbReference>
<keyword evidence="5 7" id="KW-0472">Membrane</keyword>
<dbReference type="InterPro" id="IPR004299">
    <property type="entry name" value="MBOAT_fam"/>
</dbReference>
<evidence type="ECO:0000256" key="1">
    <source>
        <dbReference type="ARBA" id="ARBA00004141"/>
    </source>
</evidence>
<comment type="similarity">
    <text evidence="2">Belongs to the membrane-bound acyltransferase family.</text>
</comment>
<reference evidence="8" key="1">
    <citation type="journal article" date="2020" name="Stud. Mycol.">
        <title>101 Dothideomycetes genomes: a test case for predicting lifestyles and emergence of pathogens.</title>
        <authorList>
            <person name="Haridas S."/>
            <person name="Albert R."/>
            <person name="Binder M."/>
            <person name="Bloem J."/>
            <person name="Labutti K."/>
            <person name="Salamov A."/>
            <person name="Andreopoulos B."/>
            <person name="Baker S."/>
            <person name="Barry K."/>
            <person name="Bills G."/>
            <person name="Bluhm B."/>
            <person name="Cannon C."/>
            <person name="Castanera R."/>
            <person name="Culley D."/>
            <person name="Daum C."/>
            <person name="Ezra D."/>
            <person name="Gonzalez J."/>
            <person name="Henrissat B."/>
            <person name="Kuo A."/>
            <person name="Liang C."/>
            <person name="Lipzen A."/>
            <person name="Lutzoni F."/>
            <person name="Magnuson J."/>
            <person name="Mondo S."/>
            <person name="Nolan M."/>
            <person name="Ohm R."/>
            <person name="Pangilinan J."/>
            <person name="Park H.-J."/>
            <person name="Ramirez L."/>
            <person name="Alfaro M."/>
            <person name="Sun H."/>
            <person name="Tritt A."/>
            <person name="Yoshinaga Y."/>
            <person name="Zwiers L.-H."/>
            <person name="Turgeon B."/>
            <person name="Goodwin S."/>
            <person name="Spatafora J."/>
            <person name="Crous P."/>
            <person name="Grigoriev I."/>
        </authorList>
    </citation>
    <scope>NUCLEOTIDE SEQUENCE</scope>
    <source>
        <strain evidence="8">Tuck. ex Michener</strain>
    </source>
</reference>
<dbReference type="EMBL" id="ML991780">
    <property type="protein sequence ID" value="KAF2237404.1"/>
    <property type="molecule type" value="Genomic_DNA"/>
</dbReference>
<dbReference type="GO" id="GO:0005783">
    <property type="term" value="C:endoplasmic reticulum"/>
    <property type="evidence" value="ECO:0007669"/>
    <property type="project" value="TreeGrafter"/>
</dbReference>
<evidence type="ECO:0000256" key="4">
    <source>
        <dbReference type="ARBA" id="ARBA00022989"/>
    </source>
</evidence>
<dbReference type="InterPro" id="IPR051085">
    <property type="entry name" value="MB_O-acyltransferase"/>
</dbReference>
<evidence type="ECO:0000313" key="8">
    <source>
        <dbReference type="EMBL" id="KAF2237404.1"/>
    </source>
</evidence>
<dbReference type="AlphaFoldDB" id="A0A6A6HGZ8"/>
<evidence type="ECO:0000313" key="9">
    <source>
        <dbReference type="Proteomes" id="UP000800092"/>
    </source>
</evidence>
<feature type="transmembrane region" description="Helical" evidence="7">
    <location>
        <begin position="391"/>
        <end position="411"/>
    </location>
</feature>
<comment type="subcellular location">
    <subcellularLocation>
        <location evidence="1">Membrane</location>
        <topology evidence="1">Multi-pass membrane protein</topology>
    </subcellularLocation>
</comment>
<dbReference type="GO" id="GO:0006506">
    <property type="term" value="P:GPI anchor biosynthetic process"/>
    <property type="evidence" value="ECO:0007669"/>
    <property type="project" value="TreeGrafter"/>
</dbReference>
<feature type="transmembrane region" description="Helical" evidence="7">
    <location>
        <begin position="534"/>
        <end position="555"/>
    </location>
</feature>
<evidence type="ECO:0000256" key="3">
    <source>
        <dbReference type="ARBA" id="ARBA00022692"/>
    </source>
</evidence>
<evidence type="ECO:0000256" key="5">
    <source>
        <dbReference type="ARBA" id="ARBA00023136"/>
    </source>
</evidence>
<feature type="transmembrane region" description="Helical" evidence="7">
    <location>
        <begin position="509"/>
        <end position="528"/>
    </location>
</feature>
<dbReference type="GO" id="GO:0008374">
    <property type="term" value="F:O-acyltransferase activity"/>
    <property type="evidence" value="ECO:0007669"/>
    <property type="project" value="TreeGrafter"/>
</dbReference>
<keyword evidence="3 7" id="KW-0812">Transmembrane</keyword>
<evidence type="ECO:0000256" key="7">
    <source>
        <dbReference type="SAM" id="Phobius"/>
    </source>
</evidence>
<gene>
    <name evidence="8" type="ORF">EV356DRAFT_480745</name>
</gene>
<feature type="region of interest" description="Disordered" evidence="6">
    <location>
        <begin position="32"/>
        <end position="56"/>
    </location>
</feature>
<sequence>MSWLYHLKKLYSLDTLDARFLPKQTLNELKIDPAKPSPEELKSRQDDRKASFPPHGTRPSKWGTLEFYYHYLIFIICIPLMFYTPYVVSKASDPRYPIFEPLLSPGWIPGRKVDNSDAQYASFRDNIPYMAIVLILHPILRRLYDSLWRSNTYTQIRVVPGDDRGLTQGLSAAAAADARMEQRITFDFYFALVFISALHGVSALKILLILYINFKIAKDVPKKYVPVATWLFNISILFANELSRGYPFESLLALFPPSQASSEAKGPSAAMALSRWLDSYGGIVPRWEVLFKITVLRLISFNFDHYWSLDKRASSPLEKKQLDPSSLSERDRVSMPAKPGDYTFRNYVAYTLYSPLYIAGPILTFNDHISQIRYPLPSITTHRTLLYGLRFLLTLLTMELVLHFIYAVAISKASPDWTSYTPFQLSMLAFFNLHIIWLKLLIPWRFFRFWALCDGIDPPENMVRCMSDNYSAFAFWRSWHRSFNRWTVRYIFVPLGGSRATAGESQTWVMLRAGGNFVAVFTFVALWHDIQLRLLMWGWLILLFILPEVLATKLFPKKKFRDRPDLYRWLCGLGAVGNILMMMAANLVGFAVGLDGLKGLIQGIAGTWNGVVFLAGACCALFTGAQVMFEIREEEMRHGFNMKC</sequence>
<dbReference type="Proteomes" id="UP000800092">
    <property type="component" value="Unassembled WGS sequence"/>
</dbReference>
<evidence type="ECO:0000256" key="6">
    <source>
        <dbReference type="SAM" id="MobiDB-lite"/>
    </source>
</evidence>
<feature type="transmembrane region" description="Helical" evidence="7">
    <location>
        <begin position="567"/>
        <end position="588"/>
    </location>
</feature>
<dbReference type="GO" id="GO:0016020">
    <property type="term" value="C:membrane"/>
    <property type="evidence" value="ECO:0007669"/>
    <property type="project" value="UniProtKB-SubCell"/>
</dbReference>
<feature type="transmembrane region" description="Helical" evidence="7">
    <location>
        <begin position="608"/>
        <end position="629"/>
    </location>
</feature>
<accession>A0A6A6HGZ8</accession>
<keyword evidence="9" id="KW-1185">Reference proteome</keyword>
<proteinExistence type="inferred from homology"/>
<protein>
    <submittedName>
        <fullName evidence="8">Glycerol:H+ symporter-like protein</fullName>
    </submittedName>
</protein>
<name>A0A6A6HGZ8_VIRVR</name>
<dbReference type="PANTHER" id="PTHR13285">
    <property type="entry name" value="ACYLTRANSFERASE"/>
    <property type="match status" value="1"/>
</dbReference>
<feature type="transmembrane region" description="Helical" evidence="7">
    <location>
        <begin position="68"/>
        <end position="88"/>
    </location>
</feature>
<evidence type="ECO:0000256" key="2">
    <source>
        <dbReference type="ARBA" id="ARBA00010323"/>
    </source>
</evidence>
<organism evidence="8 9">
    <name type="scientific">Viridothelium virens</name>
    <name type="common">Speckled blister lichen</name>
    <name type="synonym">Trypethelium virens</name>
    <dbReference type="NCBI Taxonomy" id="1048519"/>
    <lineage>
        <taxon>Eukaryota</taxon>
        <taxon>Fungi</taxon>
        <taxon>Dikarya</taxon>
        <taxon>Ascomycota</taxon>
        <taxon>Pezizomycotina</taxon>
        <taxon>Dothideomycetes</taxon>
        <taxon>Dothideomycetes incertae sedis</taxon>
        <taxon>Trypetheliales</taxon>
        <taxon>Trypetheliaceae</taxon>
        <taxon>Viridothelium</taxon>
    </lineage>
</organism>
<feature type="transmembrane region" description="Helical" evidence="7">
    <location>
        <begin position="423"/>
        <end position="442"/>
    </location>
</feature>